<protein>
    <submittedName>
        <fullName evidence="2">Uncharacterized protein</fullName>
    </submittedName>
</protein>
<evidence type="ECO:0000256" key="1">
    <source>
        <dbReference type="SAM" id="MobiDB-lite"/>
    </source>
</evidence>
<feature type="region of interest" description="Disordered" evidence="1">
    <location>
        <begin position="1"/>
        <end position="60"/>
    </location>
</feature>
<dbReference type="Proteomes" id="UP000095765">
    <property type="component" value="Unassembled WGS sequence"/>
</dbReference>
<dbReference type="AlphaFoldDB" id="A0A174T8U3"/>
<name>A0A174T8U3_9FIRM</name>
<organism evidence="2 3">
    <name type="scientific">Anaerotruncus colihominis</name>
    <dbReference type="NCBI Taxonomy" id="169435"/>
    <lineage>
        <taxon>Bacteria</taxon>
        <taxon>Bacillati</taxon>
        <taxon>Bacillota</taxon>
        <taxon>Clostridia</taxon>
        <taxon>Eubacteriales</taxon>
        <taxon>Oscillospiraceae</taxon>
        <taxon>Anaerotruncus</taxon>
    </lineage>
</organism>
<gene>
    <name evidence="2" type="ORF">ERS852551_02828</name>
</gene>
<sequence length="60" mass="6563">MPGMYHTCPECGSNLDPGEACDCQRKDPRMSSAPRKDPRMSSAPRLVEKAEPQEKGGSNQ</sequence>
<proteinExistence type="predicted"/>
<dbReference type="EMBL" id="CZBE01000022">
    <property type="protein sequence ID" value="CUQ03249.1"/>
    <property type="molecule type" value="Genomic_DNA"/>
</dbReference>
<evidence type="ECO:0000313" key="3">
    <source>
        <dbReference type="Proteomes" id="UP000095765"/>
    </source>
</evidence>
<reference evidence="2 3" key="1">
    <citation type="submission" date="2015-09" db="EMBL/GenBank/DDBJ databases">
        <authorList>
            <consortium name="Pathogen Informatics"/>
        </authorList>
    </citation>
    <scope>NUCLEOTIDE SEQUENCE [LARGE SCALE GENOMIC DNA]</scope>
    <source>
        <strain evidence="2 3">2789STDY5834939</strain>
    </source>
</reference>
<accession>A0A174T8U3</accession>
<feature type="compositionally biased region" description="Basic and acidic residues" evidence="1">
    <location>
        <begin position="22"/>
        <end position="39"/>
    </location>
</feature>
<evidence type="ECO:0000313" key="2">
    <source>
        <dbReference type="EMBL" id="CUQ03249.1"/>
    </source>
</evidence>